<evidence type="ECO:0000256" key="1">
    <source>
        <dbReference type="ARBA" id="ARBA00007623"/>
    </source>
</evidence>
<evidence type="ECO:0000256" key="3">
    <source>
        <dbReference type="ARBA" id="ARBA00022670"/>
    </source>
</evidence>
<dbReference type="GO" id="GO:0004198">
    <property type="term" value="F:calcium-dependent cysteine-type endopeptidase activity"/>
    <property type="evidence" value="ECO:0007669"/>
    <property type="project" value="InterPro"/>
</dbReference>
<comment type="similarity">
    <text evidence="1">Belongs to the peptidase C2 family.</text>
</comment>
<evidence type="ECO:0000256" key="6">
    <source>
        <dbReference type="ARBA" id="ARBA00022771"/>
    </source>
</evidence>
<dbReference type="PANTHER" id="PTHR10183">
    <property type="entry name" value="CALPAIN"/>
    <property type="match status" value="1"/>
</dbReference>
<feature type="domain" description="Calpain catalytic" evidence="12">
    <location>
        <begin position="80"/>
        <end position="379"/>
    </location>
</feature>
<keyword evidence="2" id="KW-0597">Phosphoprotein</keyword>
<dbReference type="GO" id="GO:0008270">
    <property type="term" value="F:zinc ion binding"/>
    <property type="evidence" value="ECO:0007669"/>
    <property type="project" value="UniProtKB-KW"/>
</dbReference>
<proteinExistence type="inferred from homology"/>
<dbReference type="Proteomes" id="UP000000600">
    <property type="component" value="Unassembled WGS sequence"/>
</dbReference>
<name>A0BHR8_PARTE</name>
<sequence>MGICTSTKQIQVPAHDHAPETEYKPFVFDTTIVPEQQPQVVQNKTHTIADRIVPQHTVANQTKTDYDLALEEMRNKSQAIFEDSKFPPVRSSLSSDPNFKKGKDIAWKRPDQFLQAGQIKLFDSIDPMDIKQGELGDCYFLSSLSALAEIPQQIQKLFRHQEYQQSGKSLYGIYMCKNGILQEIVVDAFTIPCNLQGGPIFSKANGNELWVLLLEKAYAKLFGSYHKIESGLASCALKDLTGAPSEYFIRKGETLKDADLCWDFMEKNDKQKYILTASSETNEQGVELDNGGGIVSQHCYAILDVQRVTGSDGQPDRIIKIRNPWGRKEWTKDWSDNSAKWTPELRQRLQVQQKDDGIFWMSVKDFITEFSQVCVCKFKPDYFYTATTLQVNAQDTVTTKVILMKVYQKAHAFISLTQSDKRFFQKGHQYSLARLIVGELDKNTKEVLHYSGCAFDNERDIVVEKTFEPGYYALYIEVDWAQNYDRYLAISCYGSNSVQFSELQFPSGQEKLAIGTIFDGFLRAHERDTDEEKVKDIEPGIRRISGVVGGYLYYWYQNQTTKKTLQELLHLDKIQNLEICPPYTNPADVQIQCKPLSTVMVKYRVTKQGGGSYGYALKCQTQVIEAKTDQDIIQQALHKPDQKVQRSMQGQNIQVFFYLVKFPAGVAFFYENKESRTYQETITFEVTNLKGVGIDISRDVVVEIPPGQSKLIQLQSVDPSKGYSYKQSIMFKLI</sequence>
<dbReference type="PROSITE" id="PS00139">
    <property type="entry name" value="THIOL_PROTEASE_CYS"/>
    <property type="match status" value="1"/>
</dbReference>
<dbReference type="InParanoid" id="A0BHR8"/>
<keyword evidence="4" id="KW-0479">Metal-binding</keyword>
<evidence type="ECO:0000256" key="7">
    <source>
        <dbReference type="ARBA" id="ARBA00022801"/>
    </source>
</evidence>
<keyword evidence="7 11" id="KW-0378">Hydrolase</keyword>
<evidence type="ECO:0000313" key="14">
    <source>
        <dbReference type="Proteomes" id="UP000000600"/>
    </source>
</evidence>
<dbReference type="KEGG" id="ptm:GSPATT00029121001"/>
<dbReference type="PANTHER" id="PTHR10183:SF379">
    <property type="entry name" value="CALPAIN-5"/>
    <property type="match status" value="1"/>
</dbReference>
<evidence type="ECO:0000256" key="9">
    <source>
        <dbReference type="ARBA" id="ARBA00022833"/>
    </source>
</evidence>
<protein>
    <recommendedName>
        <fullName evidence="12">Calpain catalytic domain-containing protein</fullName>
    </recommendedName>
</protein>
<dbReference type="EMBL" id="CT867995">
    <property type="protein sequence ID" value="CAK58085.1"/>
    <property type="molecule type" value="Genomic_DNA"/>
</dbReference>
<dbReference type="InterPro" id="IPR038765">
    <property type="entry name" value="Papain-like_cys_pep_sf"/>
</dbReference>
<dbReference type="PRINTS" id="PR00704">
    <property type="entry name" value="CALPAIN"/>
</dbReference>
<evidence type="ECO:0000256" key="11">
    <source>
        <dbReference type="PROSITE-ProRule" id="PRU00239"/>
    </source>
</evidence>
<feature type="active site" evidence="10 11">
    <location>
        <position position="138"/>
    </location>
</feature>
<evidence type="ECO:0000259" key="12">
    <source>
        <dbReference type="PROSITE" id="PS50203"/>
    </source>
</evidence>
<keyword evidence="5" id="KW-0677">Repeat</keyword>
<dbReference type="PROSITE" id="PS50203">
    <property type="entry name" value="CALPAIN_CAT"/>
    <property type="match status" value="1"/>
</dbReference>
<keyword evidence="14" id="KW-1185">Reference proteome</keyword>
<evidence type="ECO:0000313" key="13">
    <source>
        <dbReference type="EMBL" id="CAK58085.1"/>
    </source>
</evidence>
<evidence type="ECO:0000256" key="4">
    <source>
        <dbReference type="ARBA" id="ARBA00022723"/>
    </source>
</evidence>
<dbReference type="OrthoDB" id="268518at2759"/>
<dbReference type="InterPro" id="IPR022684">
    <property type="entry name" value="Calpain_cysteine_protease"/>
</dbReference>
<dbReference type="STRING" id="5888.A0BHR8"/>
<dbReference type="GO" id="GO:0006508">
    <property type="term" value="P:proteolysis"/>
    <property type="evidence" value="ECO:0007669"/>
    <property type="project" value="UniProtKB-KW"/>
</dbReference>
<feature type="active site" evidence="10 11">
    <location>
        <position position="323"/>
    </location>
</feature>
<dbReference type="SMART" id="SM00230">
    <property type="entry name" value="CysPc"/>
    <property type="match status" value="1"/>
</dbReference>
<dbReference type="InterPro" id="IPR001300">
    <property type="entry name" value="Peptidase_C2_calpain_cat"/>
</dbReference>
<keyword evidence="8 11" id="KW-0788">Thiol protease</keyword>
<dbReference type="eggNOG" id="KOG0045">
    <property type="taxonomic scope" value="Eukaryota"/>
</dbReference>
<dbReference type="CDD" id="cd00044">
    <property type="entry name" value="CysPc"/>
    <property type="match status" value="1"/>
</dbReference>
<evidence type="ECO:0000256" key="10">
    <source>
        <dbReference type="PIRSR" id="PIRSR622684-1"/>
    </source>
</evidence>
<keyword evidence="6" id="KW-0863">Zinc-finger</keyword>
<dbReference type="InterPro" id="IPR000169">
    <property type="entry name" value="Pept_cys_AS"/>
</dbReference>
<dbReference type="SUPFAM" id="SSF54001">
    <property type="entry name" value="Cysteine proteinases"/>
    <property type="match status" value="1"/>
</dbReference>
<dbReference type="RefSeq" id="XP_001425483.1">
    <property type="nucleotide sequence ID" value="XM_001425446.2"/>
</dbReference>
<feature type="active site" evidence="10 11">
    <location>
        <position position="298"/>
    </location>
</feature>
<evidence type="ECO:0000256" key="5">
    <source>
        <dbReference type="ARBA" id="ARBA00022737"/>
    </source>
</evidence>
<dbReference type="HOGENOM" id="CLU_379703_0_0_1"/>
<evidence type="ECO:0000256" key="8">
    <source>
        <dbReference type="ARBA" id="ARBA00022807"/>
    </source>
</evidence>
<dbReference type="OMA" id="CAFDNER"/>
<reference evidence="13 14" key="1">
    <citation type="journal article" date="2006" name="Nature">
        <title>Global trends of whole-genome duplications revealed by the ciliate Paramecium tetraurelia.</title>
        <authorList>
            <consortium name="Genoscope"/>
            <person name="Aury J.-M."/>
            <person name="Jaillon O."/>
            <person name="Duret L."/>
            <person name="Noel B."/>
            <person name="Jubin C."/>
            <person name="Porcel B.M."/>
            <person name="Segurens B."/>
            <person name="Daubin V."/>
            <person name="Anthouard V."/>
            <person name="Aiach N."/>
            <person name="Arnaiz O."/>
            <person name="Billaut A."/>
            <person name="Beisson J."/>
            <person name="Blanc I."/>
            <person name="Bouhouche K."/>
            <person name="Camara F."/>
            <person name="Duharcourt S."/>
            <person name="Guigo R."/>
            <person name="Gogendeau D."/>
            <person name="Katinka M."/>
            <person name="Keller A.-M."/>
            <person name="Kissmehl R."/>
            <person name="Klotz C."/>
            <person name="Koll F."/>
            <person name="Le Moue A."/>
            <person name="Lepere C."/>
            <person name="Malinsky S."/>
            <person name="Nowacki M."/>
            <person name="Nowak J.K."/>
            <person name="Plattner H."/>
            <person name="Poulain J."/>
            <person name="Ruiz F."/>
            <person name="Serrano V."/>
            <person name="Zagulski M."/>
            <person name="Dessen P."/>
            <person name="Betermier M."/>
            <person name="Weissenbach J."/>
            <person name="Scarpelli C."/>
            <person name="Schachter V."/>
            <person name="Sperling L."/>
            <person name="Meyer E."/>
            <person name="Cohen J."/>
            <person name="Wincker P."/>
        </authorList>
    </citation>
    <scope>NUCLEOTIDE SEQUENCE [LARGE SCALE GENOMIC DNA]</scope>
    <source>
        <strain evidence="13 14">Stock d4-2</strain>
    </source>
</reference>
<keyword evidence="9" id="KW-0862">Zinc</keyword>
<accession>A0BHR8</accession>
<organism evidence="13 14">
    <name type="scientific">Paramecium tetraurelia</name>
    <dbReference type="NCBI Taxonomy" id="5888"/>
    <lineage>
        <taxon>Eukaryota</taxon>
        <taxon>Sar</taxon>
        <taxon>Alveolata</taxon>
        <taxon>Ciliophora</taxon>
        <taxon>Intramacronucleata</taxon>
        <taxon>Oligohymenophorea</taxon>
        <taxon>Peniculida</taxon>
        <taxon>Parameciidae</taxon>
        <taxon>Paramecium</taxon>
    </lineage>
</organism>
<dbReference type="GeneID" id="5011267"/>
<keyword evidence="3 11" id="KW-0645">Protease</keyword>
<dbReference type="Gene3D" id="3.90.70.10">
    <property type="entry name" value="Cysteine proteinases"/>
    <property type="match status" value="1"/>
</dbReference>
<gene>
    <name evidence="13" type="ORF">GSPATT00029121001</name>
</gene>
<dbReference type="AlphaFoldDB" id="A0BHR8"/>
<dbReference type="Pfam" id="PF00648">
    <property type="entry name" value="Peptidase_C2"/>
    <property type="match status" value="1"/>
</dbReference>
<dbReference type="FunFam" id="3.90.70.10:FF:000010">
    <property type="entry name" value="Calpain 15"/>
    <property type="match status" value="1"/>
</dbReference>
<evidence type="ECO:0000256" key="2">
    <source>
        <dbReference type="ARBA" id="ARBA00022553"/>
    </source>
</evidence>